<evidence type="ECO:0000256" key="1">
    <source>
        <dbReference type="ARBA" id="ARBA00005568"/>
    </source>
</evidence>
<dbReference type="Gene3D" id="3.20.20.60">
    <property type="entry name" value="Phosphoenolpyruvate-binding domains"/>
    <property type="match status" value="1"/>
</dbReference>
<dbReference type="InterPro" id="IPR040442">
    <property type="entry name" value="Pyrv_kinase-like_dom_sf"/>
</dbReference>
<keyword evidence="3" id="KW-0456">Lyase</keyword>
<gene>
    <name evidence="5" type="primary">hpcH</name>
    <name evidence="5" type="ORF">WPS_04930</name>
</gene>
<dbReference type="SUPFAM" id="SSF51621">
    <property type="entry name" value="Phosphoenolpyruvate/pyruvate domain"/>
    <property type="match status" value="1"/>
</dbReference>
<dbReference type="GO" id="GO:0005737">
    <property type="term" value="C:cytoplasm"/>
    <property type="evidence" value="ECO:0007669"/>
    <property type="project" value="TreeGrafter"/>
</dbReference>
<dbReference type="PANTHER" id="PTHR30502">
    <property type="entry name" value="2-KETO-3-DEOXY-L-RHAMNONATE ALDOLASE"/>
    <property type="match status" value="1"/>
</dbReference>
<dbReference type="InterPro" id="IPR015813">
    <property type="entry name" value="Pyrv/PenolPyrv_kinase-like_dom"/>
</dbReference>
<name>A0AAN2C944_UNVUL</name>
<proteinExistence type="inferred from homology"/>
<dbReference type="InterPro" id="IPR050251">
    <property type="entry name" value="HpcH-HpaI_aldolase"/>
</dbReference>
<keyword evidence="6" id="KW-1185">Reference proteome</keyword>
<evidence type="ECO:0000313" key="6">
    <source>
        <dbReference type="Proteomes" id="UP001317532"/>
    </source>
</evidence>
<evidence type="ECO:0000313" key="5">
    <source>
        <dbReference type="EMBL" id="BDE05217.1"/>
    </source>
</evidence>
<dbReference type="GO" id="GO:0046872">
    <property type="term" value="F:metal ion binding"/>
    <property type="evidence" value="ECO:0007669"/>
    <property type="project" value="UniProtKB-KW"/>
</dbReference>
<reference evidence="5 6" key="1">
    <citation type="journal article" date="2022" name="ISME Commun">
        <title>Vulcanimicrobium alpinus gen. nov. sp. nov., the first cultivated representative of the candidate phylum 'Eremiobacterota', is a metabolically versatile aerobic anoxygenic phototroph.</title>
        <authorList>
            <person name="Yabe S."/>
            <person name="Muto K."/>
            <person name="Abe K."/>
            <person name="Yokota A."/>
            <person name="Staudigel H."/>
            <person name="Tebo B.M."/>
        </authorList>
    </citation>
    <scope>NUCLEOTIDE SEQUENCE [LARGE SCALE GENOMIC DNA]</scope>
    <source>
        <strain evidence="5 6">WC8-2</strain>
    </source>
</reference>
<evidence type="ECO:0000259" key="4">
    <source>
        <dbReference type="Pfam" id="PF03328"/>
    </source>
</evidence>
<sequence length="259" mass="27639">MRDNDVRKKLAAGEAALGIWVSIADPLAVEMLAIGGWDWLLIDMEHGPVPLSDAATMVTAIRAGGATPFVRPAWNESAQIQRVLDLGAYGIIVPVVNDVDAARAVVRDARFPPLGERSRGGVRANLAFRTDPNTYSERANDTVSVFVQTETREAAENAVAILAVDGVDGLFVGPNDLAASYGMRYPDAWNSDGPYMDAVRRIPQQCRDAGKVAGILARDAAQAKEMLALGYRFVGVISDMSCLTTGAAAALREVRGAVR</sequence>
<keyword evidence="2" id="KW-0479">Metal-binding</keyword>
<evidence type="ECO:0000256" key="3">
    <source>
        <dbReference type="ARBA" id="ARBA00023239"/>
    </source>
</evidence>
<accession>A0AAN2C944</accession>
<dbReference type="EMBL" id="AP025523">
    <property type="protein sequence ID" value="BDE05217.1"/>
    <property type="molecule type" value="Genomic_DNA"/>
</dbReference>
<feature type="domain" description="HpcH/HpaI aldolase/citrate lyase" evidence="4">
    <location>
        <begin position="18"/>
        <end position="240"/>
    </location>
</feature>
<comment type="similarity">
    <text evidence="1">Belongs to the HpcH/HpaI aldolase family.</text>
</comment>
<dbReference type="Pfam" id="PF03328">
    <property type="entry name" value="HpcH_HpaI"/>
    <property type="match status" value="1"/>
</dbReference>
<dbReference type="RefSeq" id="WP_317996278.1">
    <property type="nucleotide sequence ID" value="NZ_AP025523.1"/>
</dbReference>
<organism evidence="5 6">
    <name type="scientific">Vulcanimicrobium alpinum</name>
    <dbReference type="NCBI Taxonomy" id="3016050"/>
    <lineage>
        <taxon>Bacteria</taxon>
        <taxon>Bacillati</taxon>
        <taxon>Vulcanimicrobiota</taxon>
        <taxon>Vulcanimicrobiia</taxon>
        <taxon>Vulcanimicrobiales</taxon>
        <taxon>Vulcanimicrobiaceae</taxon>
        <taxon>Vulcanimicrobium</taxon>
    </lineage>
</organism>
<dbReference type="Proteomes" id="UP001317532">
    <property type="component" value="Chromosome"/>
</dbReference>
<dbReference type="InterPro" id="IPR005000">
    <property type="entry name" value="Aldolase/citrate-lyase_domain"/>
</dbReference>
<dbReference type="AlphaFoldDB" id="A0AAN2C944"/>
<dbReference type="GO" id="GO:0016832">
    <property type="term" value="F:aldehyde-lyase activity"/>
    <property type="evidence" value="ECO:0007669"/>
    <property type="project" value="TreeGrafter"/>
</dbReference>
<protein>
    <submittedName>
        <fullName evidence="5">4-hydroxy-2-oxo-heptane-1,7-dioate aldolase</fullName>
    </submittedName>
</protein>
<dbReference type="KEGG" id="vab:WPS_04930"/>
<dbReference type="PANTHER" id="PTHR30502:SF0">
    <property type="entry name" value="PHOSPHOENOLPYRUVATE CARBOXYLASE FAMILY PROTEIN"/>
    <property type="match status" value="1"/>
</dbReference>
<evidence type="ECO:0000256" key="2">
    <source>
        <dbReference type="ARBA" id="ARBA00022723"/>
    </source>
</evidence>